<dbReference type="EMBL" id="KB822720">
    <property type="protein sequence ID" value="ETN40804.1"/>
    <property type="molecule type" value="Genomic_DNA"/>
</dbReference>
<dbReference type="InParanoid" id="W2RYP1"/>
<dbReference type="VEuPathDB" id="FungiDB:HMPREF1541_05084"/>
<evidence type="ECO:0000313" key="3">
    <source>
        <dbReference type="EMBL" id="ETN40804.1"/>
    </source>
</evidence>
<keyword evidence="2" id="KW-1133">Transmembrane helix</keyword>
<feature type="transmembrane region" description="Helical" evidence="2">
    <location>
        <begin position="91"/>
        <end position="109"/>
    </location>
</feature>
<proteinExistence type="predicted"/>
<feature type="region of interest" description="Disordered" evidence="1">
    <location>
        <begin position="33"/>
        <end position="58"/>
    </location>
</feature>
<dbReference type="GeneID" id="19972423"/>
<gene>
    <name evidence="3" type="ORF">HMPREF1541_05084</name>
</gene>
<accession>W2RYP1</accession>
<feature type="compositionally biased region" description="Polar residues" evidence="1">
    <location>
        <begin position="40"/>
        <end position="51"/>
    </location>
</feature>
<evidence type="ECO:0000313" key="4">
    <source>
        <dbReference type="Proteomes" id="UP000030752"/>
    </source>
</evidence>
<evidence type="ECO:0000256" key="2">
    <source>
        <dbReference type="SAM" id="Phobius"/>
    </source>
</evidence>
<keyword evidence="4" id="KW-1185">Reference proteome</keyword>
<dbReference type="AlphaFoldDB" id="W2RYP1"/>
<evidence type="ECO:0000256" key="1">
    <source>
        <dbReference type="SAM" id="MobiDB-lite"/>
    </source>
</evidence>
<keyword evidence="2" id="KW-0812">Transmembrane</keyword>
<reference evidence="3 4" key="1">
    <citation type="submission" date="2013-03" db="EMBL/GenBank/DDBJ databases">
        <title>The Genome Sequence of Phialophora europaea CBS 101466.</title>
        <authorList>
            <consortium name="The Broad Institute Genomics Platform"/>
            <person name="Cuomo C."/>
            <person name="de Hoog S."/>
            <person name="Gorbushina A."/>
            <person name="Walker B."/>
            <person name="Young S.K."/>
            <person name="Zeng Q."/>
            <person name="Gargeya S."/>
            <person name="Fitzgerald M."/>
            <person name="Haas B."/>
            <person name="Abouelleil A."/>
            <person name="Allen A.W."/>
            <person name="Alvarado L."/>
            <person name="Arachchi H.M."/>
            <person name="Berlin A.M."/>
            <person name="Chapman S.B."/>
            <person name="Gainer-Dewar J."/>
            <person name="Goldberg J."/>
            <person name="Griggs A."/>
            <person name="Gujja S."/>
            <person name="Hansen M."/>
            <person name="Howarth C."/>
            <person name="Imamovic A."/>
            <person name="Ireland A."/>
            <person name="Larimer J."/>
            <person name="McCowan C."/>
            <person name="Murphy C."/>
            <person name="Pearson M."/>
            <person name="Poon T.W."/>
            <person name="Priest M."/>
            <person name="Roberts A."/>
            <person name="Saif S."/>
            <person name="Shea T."/>
            <person name="Sisk P."/>
            <person name="Sykes S."/>
            <person name="Wortman J."/>
            <person name="Nusbaum C."/>
            <person name="Birren B."/>
        </authorList>
    </citation>
    <scope>NUCLEOTIDE SEQUENCE [LARGE SCALE GENOMIC DNA]</scope>
    <source>
        <strain evidence="3 4">CBS 101466</strain>
    </source>
</reference>
<name>W2RYP1_CYPE1</name>
<protein>
    <submittedName>
        <fullName evidence="3">Uncharacterized protein</fullName>
    </submittedName>
</protein>
<dbReference type="HOGENOM" id="CLU_1023149_0_0_1"/>
<keyword evidence="2" id="KW-0472">Membrane</keyword>
<dbReference type="eggNOG" id="ENOG502SX2A">
    <property type="taxonomic scope" value="Eukaryota"/>
</dbReference>
<dbReference type="Proteomes" id="UP000030752">
    <property type="component" value="Unassembled WGS sequence"/>
</dbReference>
<feature type="transmembrane region" description="Helical" evidence="2">
    <location>
        <begin position="129"/>
        <end position="150"/>
    </location>
</feature>
<dbReference type="OrthoDB" id="10573318at2759"/>
<dbReference type="RefSeq" id="XP_008717647.1">
    <property type="nucleotide sequence ID" value="XM_008719425.1"/>
</dbReference>
<organism evidence="3 4">
    <name type="scientific">Cyphellophora europaea (strain CBS 101466)</name>
    <name type="common">Phialophora europaea</name>
    <dbReference type="NCBI Taxonomy" id="1220924"/>
    <lineage>
        <taxon>Eukaryota</taxon>
        <taxon>Fungi</taxon>
        <taxon>Dikarya</taxon>
        <taxon>Ascomycota</taxon>
        <taxon>Pezizomycotina</taxon>
        <taxon>Eurotiomycetes</taxon>
        <taxon>Chaetothyriomycetidae</taxon>
        <taxon>Chaetothyriales</taxon>
        <taxon>Cyphellophoraceae</taxon>
        <taxon>Cyphellophora</taxon>
    </lineage>
</organism>
<sequence>MLLPRATSLRFARQSSRATSCLRSVATASAKAKRTRTTALPQSGLRQNGGSTAARPGQQITHASLKAKRARQLYDQGVRLVYEAPAFSGRILGAWFIGACFVGYAVNLVSLRHWDMSTLHGMGSWQKNFIAGGNRVSMFFLTFMGGFAIFRYCGFIRSIRLVDLGAGNIKLGVHVRRRMPWSETRFTVAAGELSLPHRWQQRLNPSTETTASRNLTAMLSLPYTWLKSWLLMDGVIAPVTVGTGAIGQLDSAGKFEVSLADFNAITTERSPT</sequence>